<evidence type="ECO:0000256" key="1">
    <source>
        <dbReference type="SAM" id="SignalP"/>
    </source>
</evidence>
<dbReference type="OrthoDB" id="443672at2759"/>
<comment type="caution">
    <text evidence="2">The sequence shown here is derived from an EMBL/GenBank/DDBJ whole genome shotgun (WGS) entry which is preliminary data.</text>
</comment>
<dbReference type="GO" id="GO:0008113">
    <property type="term" value="F:peptide-methionine (S)-S-oxide reductase activity"/>
    <property type="evidence" value="ECO:0007669"/>
    <property type="project" value="InterPro"/>
</dbReference>
<dbReference type="Gene3D" id="3.30.1060.10">
    <property type="entry name" value="Peptide methionine sulphoxide reductase MsrA"/>
    <property type="match status" value="1"/>
</dbReference>
<protein>
    <recommendedName>
        <fullName evidence="4">Peptide-methionine (S)-S-oxide reductase</fullName>
    </recommendedName>
</protein>
<gene>
    <name evidence="2" type="ORF">TrCOL_g12541</name>
</gene>
<dbReference type="AlphaFoldDB" id="A0A9W7L5G1"/>
<name>A0A9W7L5G1_9STRA</name>
<reference evidence="3" key="1">
    <citation type="journal article" date="2023" name="Commun. Biol.">
        <title>Genome analysis of Parmales, the sister group of diatoms, reveals the evolutionary specialization of diatoms from phago-mixotrophs to photoautotrophs.</title>
        <authorList>
            <person name="Ban H."/>
            <person name="Sato S."/>
            <person name="Yoshikawa S."/>
            <person name="Yamada K."/>
            <person name="Nakamura Y."/>
            <person name="Ichinomiya M."/>
            <person name="Sato N."/>
            <person name="Blanc-Mathieu R."/>
            <person name="Endo H."/>
            <person name="Kuwata A."/>
            <person name="Ogata H."/>
        </authorList>
    </citation>
    <scope>NUCLEOTIDE SEQUENCE [LARGE SCALE GENOMIC DNA]</scope>
</reference>
<organism evidence="2 3">
    <name type="scientific">Triparma columacea</name>
    <dbReference type="NCBI Taxonomy" id="722753"/>
    <lineage>
        <taxon>Eukaryota</taxon>
        <taxon>Sar</taxon>
        <taxon>Stramenopiles</taxon>
        <taxon>Ochrophyta</taxon>
        <taxon>Bolidophyceae</taxon>
        <taxon>Parmales</taxon>
        <taxon>Triparmaceae</taxon>
        <taxon>Triparma</taxon>
    </lineage>
</organism>
<evidence type="ECO:0000313" key="3">
    <source>
        <dbReference type="Proteomes" id="UP001165065"/>
    </source>
</evidence>
<evidence type="ECO:0008006" key="4">
    <source>
        <dbReference type="Google" id="ProtNLM"/>
    </source>
</evidence>
<feature type="signal peptide" evidence="1">
    <location>
        <begin position="1"/>
        <end position="17"/>
    </location>
</feature>
<dbReference type="EMBL" id="BRYA01000724">
    <property type="protein sequence ID" value="GMI30857.1"/>
    <property type="molecule type" value="Genomic_DNA"/>
</dbReference>
<dbReference type="Proteomes" id="UP001165065">
    <property type="component" value="Unassembled WGS sequence"/>
</dbReference>
<keyword evidence="3" id="KW-1185">Reference proteome</keyword>
<dbReference type="InterPro" id="IPR036509">
    <property type="entry name" value="Met_Sox_Rdtase_MsrA_sf"/>
</dbReference>
<feature type="chain" id="PRO_5040728762" description="Peptide-methionine (S)-S-oxide reductase" evidence="1">
    <location>
        <begin position="18"/>
        <end position="239"/>
    </location>
</feature>
<evidence type="ECO:0000313" key="2">
    <source>
        <dbReference type="EMBL" id="GMI30857.1"/>
    </source>
</evidence>
<accession>A0A9W7L5G1</accession>
<keyword evidence="1" id="KW-0732">Signal</keyword>
<proteinExistence type="predicted"/>
<sequence length="239" mass="26286">MWKIFLVSAALFGLVNGDSVDTYFFGNGCFWHNQHLFTTSFEQHALGRSSSKGDLSSTAVYVGGTKEPTPLCYPSPSGFNNHEEFGAAEAVTVTINNEKEFSLAADIFFNDFQRIGVKTWARRDVYDQGPQFRAVVGMPGGLKGSMGELLESANTHNMTLLEGMGSDPDTFEDNSVYVYDTSEGGAGTVQQAEICLQYHQDNNDDDYDDEYLALKETRVEQGTLTEISCPSPNDYIPGC</sequence>